<dbReference type="EMBL" id="KJ631405">
    <property type="protein sequence ID" value="AIF26275.1"/>
    <property type="molecule type" value="Genomic_DNA"/>
</dbReference>
<evidence type="ECO:0008006" key="2">
    <source>
        <dbReference type="Google" id="ProtNLM"/>
    </source>
</evidence>
<proteinExistence type="predicted"/>
<sequence>MKTIRTILCGIAAITMIVSCGTRGNKKATSEPAAETKAAEETETCLSAIDEYLTKVIGSQYAPGEICIPSKRVIAVDESNPHDIQVLGDFWVDNFKVSGDTLVSVSGGSHAGKMHVKKSSEGQFFVTGLDAVGDGSSFLPTAKKIFGEHFEEFQKVNSSQTGREEARKNAIAAYVFKHNLPVKVYKDYGWPAVEIPKVYATTEN</sequence>
<organism evidence="1">
    <name type="scientific">uncultured bacterium Lq_025_E06</name>
    <dbReference type="NCBI Taxonomy" id="1489290"/>
    <lineage>
        <taxon>Bacteria</taxon>
        <taxon>environmental samples</taxon>
    </lineage>
</organism>
<reference evidence="1" key="1">
    <citation type="submission" date="2014-03" db="EMBL/GenBank/DDBJ databases">
        <title>A sequence of cellulolytic fosmid clone of goat rumen metagenome.</title>
        <authorList>
            <person name="Lee K.-T."/>
            <person name="Kim J.-Y."/>
            <person name="Kim Y.-J."/>
            <person name="Ahn J.-H."/>
            <person name="Park M.-N."/>
            <person name="Kim J.-H."/>
            <person name="Kim T.-H."/>
        </authorList>
    </citation>
    <scope>NUCLEOTIDE SEQUENCE</scope>
</reference>
<protein>
    <recommendedName>
        <fullName evidence="2">Lipoprotein</fullName>
    </recommendedName>
</protein>
<evidence type="ECO:0000313" key="1">
    <source>
        <dbReference type="EMBL" id="AIF26275.1"/>
    </source>
</evidence>
<dbReference type="AlphaFoldDB" id="A0A0B4N0P6"/>
<dbReference type="PROSITE" id="PS51257">
    <property type="entry name" value="PROKAR_LIPOPROTEIN"/>
    <property type="match status" value="1"/>
</dbReference>
<name>A0A0B4N0P6_9BACT</name>
<accession>A0A0B4N0P6</accession>